<gene>
    <name evidence="2" type="ORF">S12H4_57325</name>
</gene>
<dbReference type="AlphaFoldDB" id="X1UY30"/>
<keyword evidence="1" id="KW-1133">Transmembrane helix</keyword>
<protein>
    <recommendedName>
        <fullName evidence="3">TRAP C4-dicarboxylate transport system permease DctM subunit domain-containing protein</fullName>
    </recommendedName>
</protein>
<keyword evidence="1" id="KW-0812">Transmembrane</keyword>
<keyword evidence="1" id="KW-0472">Membrane</keyword>
<evidence type="ECO:0000313" key="2">
    <source>
        <dbReference type="EMBL" id="GAJ22374.1"/>
    </source>
</evidence>
<evidence type="ECO:0000256" key="1">
    <source>
        <dbReference type="SAM" id="Phobius"/>
    </source>
</evidence>
<feature type="transmembrane region" description="Helical" evidence="1">
    <location>
        <begin position="12"/>
        <end position="39"/>
    </location>
</feature>
<evidence type="ECO:0008006" key="3">
    <source>
        <dbReference type="Google" id="ProtNLM"/>
    </source>
</evidence>
<name>X1UY30_9ZZZZ</name>
<organism evidence="2">
    <name type="scientific">marine sediment metagenome</name>
    <dbReference type="NCBI Taxonomy" id="412755"/>
    <lineage>
        <taxon>unclassified sequences</taxon>
        <taxon>metagenomes</taxon>
        <taxon>ecological metagenomes</taxon>
    </lineage>
</organism>
<dbReference type="EMBL" id="BARW01037051">
    <property type="protein sequence ID" value="GAJ22374.1"/>
    <property type="molecule type" value="Genomic_DNA"/>
</dbReference>
<feature type="non-terminal residue" evidence="2">
    <location>
        <position position="78"/>
    </location>
</feature>
<feature type="transmembrane region" description="Helical" evidence="1">
    <location>
        <begin position="59"/>
        <end position="76"/>
    </location>
</feature>
<accession>X1UY30</accession>
<reference evidence="2" key="1">
    <citation type="journal article" date="2014" name="Front. Microbiol.">
        <title>High frequency of phylogenetically diverse reductive dehalogenase-homologous genes in deep subseafloor sedimentary metagenomes.</title>
        <authorList>
            <person name="Kawai M."/>
            <person name="Futagami T."/>
            <person name="Toyoda A."/>
            <person name="Takaki Y."/>
            <person name="Nishi S."/>
            <person name="Hori S."/>
            <person name="Arai W."/>
            <person name="Tsubouchi T."/>
            <person name="Morono Y."/>
            <person name="Uchiyama I."/>
            <person name="Ito T."/>
            <person name="Fujiyama A."/>
            <person name="Inagaki F."/>
            <person name="Takami H."/>
        </authorList>
    </citation>
    <scope>NUCLEOTIDE SEQUENCE</scope>
    <source>
        <strain evidence="2">Expedition CK06-06</strain>
    </source>
</reference>
<sequence length="78" mass="8156">MSPLIIFSIGMVAFLLLAFLGMPIAFAFASVGFVGVFLIKGIGPGLSVLGAAPWQWASQAGLIVVPLFVLMGQFAFHS</sequence>
<comment type="caution">
    <text evidence="2">The sequence shown here is derived from an EMBL/GenBank/DDBJ whole genome shotgun (WGS) entry which is preliminary data.</text>
</comment>
<proteinExistence type="predicted"/>